<evidence type="ECO:0000313" key="1">
    <source>
        <dbReference type="EMBL" id="CUR33381.1"/>
    </source>
</evidence>
<evidence type="ECO:0000313" key="2">
    <source>
        <dbReference type="Proteomes" id="UP000184315"/>
    </source>
</evidence>
<proteinExistence type="predicted"/>
<dbReference type="EMBL" id="CZDF01000157">
    <property type="protein sequence ID" value="CUR33381.1"/>
    <property type="molecule type" value="Genomic_DNA"/>
</dbReference>
<keyword evidence="2" id="KW-1185">Reference proteome</keyword>
<gene>
    <name evidence="1" type="ORF">PL9214510050</name>
</gene>
<dbReference type="AlphaFoldDB" id="A0A1J1LLE3"/>
<dbReference type="Proteomes" id="UP000184315">
    <property type="component" value="Unassembled WGS sequence"/>
</dbReference>
<name>A0A1J1LLE3_9CYAN</name>
<sequence>MVLTKDDNISRNILEVEQIAQSQARVFILVSGNLSRQDVITIFVNAIDKIEKITQGNQAPFIAKIYRPAKVIIWLNRAKLGRYI</sequence>
<accession>A0A1J1LLE3</accession>
<organism evidence="1 2">
    <name type="scientific">Planktothrix tepida PCC 9214</name>
    <dbReference type="NCBI Taxonomy" id="671072"/>
    <lineage>
        <taxon>Bacteria</taxon>
        <taxon>Bacillati</taxon>
        <taxon>Cyanobacteriota</taxon>
        <taxon>Cyanophyceae</taxon>
        <taxon>Oscillatoriophycideae</taxon>
        <taxon>Oscillatoriales</taxon>
        <taxon>Microcoleaceae</taxon>
        <taxon>Planktothrix</taxon>
    </lineage>
</organism>
<reference evidence="2" key="1">
    <citation type="submission" date="2015-10" db="EMBL/GenBank/DDBJ databases">
        <authorList>
            <person name="Regsiter A."/>
            <person name="william w."/>
        </authorList>
    </citation>
    <scope>NUCLEOTIDE SEQUENCE [LARGE SCALE GENOMIC DNA]</scope>
</reference>
<protein>
    <submittedName>
        <fullName evidence="1">Uncharacterized protein</fullName>
    </submittedName>
</protein>